<gene>
    <name evidence="2" type="ORF">TPAB3V08_LOCUS12772</name>
</gene>
<dbReference type="EMBL" id="CAJPIN010047226">
    <property type="protein sequence ID" value="CAG2065829.1"/>
    <property type="molecule type" value="Genomic_DNA"/>
</dbReference>
<keyword evidence="3" id="KW-1185">Reference proteome</keyword>
<proteinExistence type="predicted"/>
<reference evidence="2" key="1">
    <citation type="submission" date="2021-03" db="EMBL/GenBank/DDBJ databases">
        <authorList>
            <person name="Tran Van P."/>
        </authorList>
    </citation>
    <scope>NUCLEOTIDE SEQUENCE</scope>
</reference>
<evidence type="ECO:0008006" key="4">
    <source>
        <dbReference type="Google" id="ProtNLM"/>
    </source>
</evidence>
<evidence type="ECO:0000256" key="1">
    <source>
        <dbReference type="SAM" id="MobiDB-lite"/>
    </source>
</evidence>
<protein>
    <recommendedName>
        <fullName evidence="4">Cystatin domain-containing protein</fullName>
    </recommendedName>
</protein>
<evidence type="ECO:0000313" key="3">
    <source>
        <dbReference type="Proteomes" id="UP001153148"/>
    </source>
</evidence>
<comment type="caution">
    <text evidence="2">The sequence shown here is derived from an EMBL/GenBank/DDBJ whole genome shotgun (WGS) entry which is preliminary data.</text>
</comment>
<dbReference type="Proteomes" id="UP001153148">
    <property type="component" value="Unassembled WGS sequence"/>
</dbReference>
<evidence type="ECO:0000313" key="2">
    <source>
        <dbReference type="EMBL" id="CAG2065829.1"/>
    </source>
</evidence>
<accession>A0ABN7PDH3</accession>
<sequence length="123" mass="13433">MVIHHAVKVVGKSKFINDFINISASASDSKQKSIEDLSASKCGTVEMMASARNLCNYLAIRVKKVAVHEENKGVRYQVTIFIAKVKEGFGNQKNLCQDRGLSPGPSAQKSDTLPLDHQVTSTQ</sequence>
<organism evidence="2 3">
    <name type="scientific">Timema podura</name>
    <name type="common">Walking stick</name>
    <dbReference type="NCBI Taxonomy" id="61482"/>
    <lineage>
        <taxon>Eukaryota</taxon>
        <taxon>Metazoa</taxon>
        <taxon>Ecdysozoa</taxon>
        <taxon>Arthropoda</taxon>
        <taxon>Hexapoda</taxon>
        <taxon>Insecta</taxon>
        <taxon>Pterygota</taxon>
        <taxon>Neoptera</taxon>
        <taxon>Polyneoptera</taxon>
        <taxon>Phasmatodea</taxon>
        <taxon>Timematodea</taxon>
        <taxon>Timematoidea</taxon>
        <taxon>Timematidae</taxon>
        <taxon>Timema</taxon>
    </lineage>
</organism>
<name>A0ABN7PDH3_TIMPD</name>
<feature type="region of interest" description="Disordered" evidence="1">
    <location>
        <begin position="96"/>
        <end position="123"/>
    </location>
</feature>